<keyword evidence="15" id="KW-1185">Reference proteome</keyword>
<comment type="function">
    <text evidence="10 11">Involved in cell wall formation. Catalyzes the final step in the synthesis of UDP-N-acetylmuramoyl-pentapeptide, the precursor of murein.</text>
</comment>
<evidence type="ECO:0000256" key="9">
    <source>
        <dbReference type="ARBA" id="ARBA00023316"/>
    </source>
</evidence>
<dbReference type="InterPro" id="IPR035911">
    <property type="entry name" value="MurE/MurF_N"/>
</dbReference>
<dbReference type="Pfam" id="PF08245">
    <property type="entry name" value="Mur_ligase_M"/>
    <property type="match status" value="1"/>
</dbReference>
<dbReference type="Proteomes" id="UP000466730">
    <property type="component" value="Unassembled WGS sequence"/>
</dbReference>
<dbReference type="UniPathway" id="UPA00219"/>
<keyword evidence="4 10" id="KW-0547">Nucleotide-binding</keyword>
<dbReference type="PANTHER" id="PTHR43024:SF1">
    <property type="entry name" value="UDP-N-ACETYLMURAMOYL-TRIPEPTIDE--D-ALANYL-D-ALANINE LIGASE"/>
    <property type="match status" value="1"/>
</dbReference>
<feature type="domain" description="Mur ligase central" evidence="13">
    <location>
        <begin position="107"/>
        <end position="296"/>
    </location>
</feature>
<dbReference type="Pfam" id="PF02875">
    <property type="entry name" value="Mur_ligase_C"/>
    <property type="match status" value="1"/>
</dbReference>
<dbReference type="EMBL" id="WJPO01000006">
    <property type="protein sequence ID" value="MRH20593.1"/>
    <property type="molecule type" value="Genomic_DNA"/>
</dbReference>
<dbReference type="InterPro" id="IPR036565">
    <property type="entry name" value="Mur-like_cat_sf"/>
</dbReference>
<sequence>MSVLWTAAEAAAATGGQTGCDWRARGVSIDTRSLAPGDLFVALTDQRDGHDFVADALARGAAAAMVSRIPEGLAPDAPLLIVPDVLAGLVALGQAGRARARARVVAVTGSVGKTSTKEMLRAVLAGQGRVHAAEASFNNHWGVPLTLARLPVDADFAVIEIGMNHPGEIAPLARMARPHVALITTVAPAHLAAFDDLAGIAREKAAIFEGLEPGGAAIWPADLEVSPILAEAGRARATTVFTFGQGKACDFRLIKVQLHPNSTVVEAKAQGEKLLFKIRAPGRHFAMNALGVLAVAEALGIDRALAACDLGGWVPPGGRGARLRIALDPIDREIALEVIDDAFNANPASMGAALEVLAAAVPRDGVGRVAQGRRIAILGDMLELGEQEQALHAGLADLPAMGRVDLVHCVGPRMRALYFALPLKRRGQWFDEAEPLAARVHHLVDAGDVVLVKGSKGSRVSIVVDALGKLGQAVRETDEDLD</sequence>
<dbReference type="GO" id="GO:0071555">
    <property type="term" value="P:cell wall organization"/>
    <property type="evidence" value="ECO:0007669"/>
    <property type="project" value="UniProtKB-KW"/>
</dbReference>
<evidence type="ECO:0000259" key="12">
    <source>
        <dbReference type="Pfam" id="PF02875"/>
    </source>
</evidence>
<dbReference type="EC" id="6.3.2.10" evidence="10 11"/>
<dbReference type="PANTHER" id="PTHR43024">
    <property type="entry name" value="UDP-N-ACETYLMURAMOYL-TRIPEPTIDE--D-ALANYL-D-ALANINE LIGASE"/>
    <property type="match status" value="1"/>
</dbReference>
<accession>A0A844BI02</accession>
<keyword evidence="1 10" id="KW-0963">Cytoplasm</keyword>
<dbReference type="InterPro" id="IPR036615">
    <property type="entry name" value="Mur_ligase_C_dom_sf"/>
</dbReference>
<organism evidence="14 15">
    <name type="scientific">Rhodovulum strictum</name>
    <dbReference type="NCBI Taxonomy" id="58314"/>
    <lineage>
        <taxon>Bacteria</taxon>
        <taxon>Pseudomonadati</taxon>
        <taxon>Pseudomonadota</taxon>
        <taxon>Alphaproteobacteria</taxon>
        <taxon>Rhodobacterales</taxon>
        <taxon>Paracoccaceae</taxon>
        <taxon>Rhodovulum</taxon>
    </lineage>
</organism>
<evidence type="ECO:0000256" key="7">
    <source>
        <dbReference type="ARBA" id="ARBA00022984"/>
    </source>
</evidence>
<dbReference type="InterPro" id="IPR051046">
    <property type="entry name" value="MurCDEF_CellWall_CoF430Synth"/>
</dbReference>
<comment type="catalytic activity">
    <reaction evidence="10 11">
        <text>D-alanyl-D-alanine + UDP-N-acetyl-alpha-D-muramoyl-L-alanyl-gamma-D-glutamyl-meso-2,6-diaminopimelate + ATP = UDP-N-acetyl-alpha-D-muramoyl-L-alanyl-gamma-D-glutamyl-meso-2,6-diaminopimeloyl-D-alanyl-D-alanine + ADP + phosphate + H(+)</text>
        <dbReference type="Rhea" id="RHEA:28374"/>
        <dbReference type="ChEBI" id="CHEBI:15378"/>
        <dbReference type="ChEBI" id="CHEBI:30616"/>
        <dbReference type="ChEBI" id="CHEBI:43474"/>
        <dbReference type="ChEBI" id="CHEBI:57822"/>
        <dbReference type="ChEBI" id="CHEBI:61386"/>
        <dbReference type="ChEBI" id="CHEBI:83905"/>
        <dbReference type="ChEBI" id="CHEBI:456216"/>
        <dbReference type="EC" id="6.3.2.10"/>
    </reaction>
</comment>
<dbReference type="GO" id="GO:0008360">
    <property type="term" value="P:regulation of cell shape"/>
    <property type="evidence" value="ECO:0007669"/>
    <property type="project" value="UniProtKB-KW"/>
</dbReference>
<evidence type="ECO:0000256" key="10">
    <source>
        <dbReference type="HAMAP-Rule" id="MF_02019"/>
    </source>
</evidence>
<evidence type="ECO:0000256" key="2">
    <source>
        <dbReference type="ARBA" id="ARBA00022598"/>
    </source>
</evidence>
<evidence type="ECO:0000256" key="5">
    <source>
        <dbReference type="ARBA" id="ARBA00022840"/>
    </source>
</evidence>
<evidence type="ECO:0000256" key="11">
    <source>
        <dbReference type="RuleBase" id="RU004136"/>
    </source>
</evidence>
<dbReference type="SUPFAM" id="SSF63418">
    <property type="entry name" value="MurE/MurF N-terminal domain"/>
    <property type="match status" value="1"/>
</dbReference>
<dbReference type="InterPro" id="IPR013221">
    <property type="entry name" value="Mur_ligase_cen"/>
</dbReference>
<dbReference type="GO" id="GO:0051301">
    <property type="term" value="P:cell division"/>
    <property type="evidence" value="ECO:0007669"/>
    <property type="project" value="UniProtKB-KW"/>
</dbReference>
<comment type="similarity">
    <text evidence="10">Belongs to the MurCDEF family. MurF subfamily.</text>
</comment>
<dbReference type="GO" id="GO:0005737">
    <property type="term" value="C:cytoplasm"/>
    <property type="evidence" value="ECO:0007669"/>
    <property type="project" value="UniProtKB-SubCell"/>
</dbReference>
<dbReference type="Gene3D" id="3.40.1190.10">
    <property type="entry name" value="Mur-like, catalytic domain"/>
    <property type="match status" value="1"/>
</dbReference>
<evidence type="ECO:0000313" key="14">
    <source>
        <dbReference type="EMBL" id="MRH20593.1"/>
    </source>
</evidence>
<name>A0A844BI02_9RHOB</name>
<dbReference type="InterPro" id="IPR005863">
    <property type="entry name" value="UDP-N-AcMur_synth"/>
</dbReference>
<dbReference type="GO" id="GO:0047480">
    <property type="term" value="F:UDP-N-acetylmuramoyl-tripeptide-D-alanyl-D-alanine ligase activity"/>
    <property type="evidence" value="ECO:0007669"/>
    <property type="project" value="UniProtKB-UniRule"/>
</dbReference>
<dbReference type="SUPFAM" id="SSF53623">
    <property type="entry name" value="MurD-like peptide ligases, catalytic domain"/>
    <property type="match status" value="1"/>
</dbReference>
<comment type="subcellular location">
    <subcellularLocation>
        <location evidence="10 11">Cytoplasm</location>
    </subcellularLocation>
</comment>
<keyword evidence="9 10" id="KW-0961">Cell wall biogenesis/degradation</keyword>
<dbReference type="AlphaFoldDB" id="A0A844BI02"/>
<evidence type="ECO:0000256" key="1">
    <source>
        <dbReference type="ARBA" id="ARBA00022490"/>
    </source>
</evidence>
<dbReference type="GO" id="GO:0005524">
    <property type="term" value="F:ATP binding"/>
    <property type="evidence" value="ECO:0007669"/>
    <property type="project" value="UniProtKB-UniRule"/>
</dbReference>
<keyword evidence="8 10" id="KW-0131">Cell cycle</keyword>
<dbReference type="Gene3D" id="3.90.190.20">
    <property type="entry name" value="Mur ligase, C-terminal domain"/>
    <property type="match status" value="1"/>
</dbReference>
<evidence type="ECO:0000256" key="8">
    <source>
        <dbReference type="ARBA" id="ARBA00023306"/>
    </source>
</evidence>
<reference evidence="14 15" key="1">
    <citation type="submission" date="2019-11" db="EMBL/GenBank/DDBJ databases">
        <title>Draft Whole-Genome sequence of the marine photosynthetic bacterium Rhodovulum strictum DSM 11289.</title>
        <authorList>
            <person name="Kyndt J.A."/>
            <person name="Meyer T.E."/>
        </authorList>
    </citation>
    <scope>NUCLEOTIDE SEQUENCE [LARGE SCALE GENOMIC DNA]</scope>
    <source>
        <strain evidence="14 15">DSM 11289</strain>
    </source>
</reference>
<proteinExistence type="inferred from homology"/>
<evidence type="ECO:0000259" key="13">
    <source>
        <dbReference type="Pfam" id="PF08245"/>
    </source>
</evidence>
<feature type="binding site" evidence="10">
    <location>
        <begin position="109"/>
        <end position="115"/>
    </location>
    <ligand>
        <name>ATP</name>
        <dbReference type="ChEBI" id="CHEBI:30616"/>
    </ligand>
</feature>
<comment type="pathway">
    <text evidence="10 11">Cell wall biogenesis; peptidoglycan biosynthesis.</text>
</comment>
<dbReference type="Gene3D" id="3.40.1390.10">
    <property type="entry name" value="MurE/MurF, N-terminal domain"/>
    <property type="match status" value="1"/>
</dbReference>
<dbReference type="HAMAP" id="MF_02019">
    <property type="entry name" value="MurF"/>
    <property type="match status" value="1"/>
</dbReference>
<keyword evidence="6 10" id="KW-0133">Cell shape</keyword>
<feature type="domain" description="Mur ligase C-terminal" evidence="12">
    <location>
        <begin position="336"/>
        <end position="455"/>
    </location>
</feature>
<evidence type="ECO:0000256" key="6">
    <source>
        <dbReference type="ARBA" id="ARBA00022960"/>
    </source>
</evidence>
<evidence type="ECO:0000256" key="4">
    <source>
        <dbReference type="ARBA" id="ARBA00022741"/>
    </source>
</evidence>
<dbReference type="RefSeq" id="WP_153747896.1">
    <property type="nucleotide sequence ID" value="NZ_BAAADI010000008.1"/>
</dbReference>
<dbReference type="InterPro" id="IPR004101">
    <property type="entry name" value="Mur_ligase_C"/>
</dbReference>
<evidence type="ECO:0000256" key="3">
    <source>
        <dbReference type="ARBA" id="ARBA00022618"/>
    </source>
</evidence>
<dbReference type="OrthoDB" id="9800958at2"/>
<keyword evidence="2 10" id="KW-0436">Ligase</keyword>
<keyword evidence="3 10" id="KW-0132">Cell division</keyword>
<keyword evidence="7 10" id="KW-0573">Peptidoglycan synthesis</keyword>
<evidence type="ECO:0000313" key="15">
    <source>
        <dbReference type="Proteomes" id="UP000466730"/>
    </source>
</evidence>
<dbReference type="SUPFAM" id="SSF53244">
    <property type="entry name" value="MurD-like peptide ligases, peptide-binding domain"/>
    <property type="match status" value="1"/>
</dbReference>
<comment type="caution">
    <text evidence="14">The sequence shown here is derived from an EMBL/GenBank/DDBJ whole genome shotgun (WGS) entry which is preliminary data.</text>
</comment>
<gene>
    <name evidence="10 14" type="primary">murF</name>
    <name evidence="14" type="ORF">GH815_06280</name>
</gene>
<dbReference type="NCBIfam" id="TIGR01143">
    <property type="entry name" value="murF"/>
    <property type="match status" value="1"/>
</dbReference>
<protein>
    <recommendedName>
        <fullName evidence="10 11">UDP-N-acetylmuramoyl-tripeptide--D-alanyl-D-alanine ligase</fullName>
        <ecNumber evidence="10 11">6.3.2.10</ecNumber>
    </recommendedName>
    <alternativeName>
        <fullName evidence="10">D-alanyl-D-alanine-adding enzyme</fullName>
    </alternativeName>
</protein>
<dbReference type="GO" id="GO:0009252">
    <property type="term" value="P:peptidoglycan biosynthetic process"/>
    <property type="evidence" value="ECO:0007669"/>
    <property type="project" value="UniProtKB-UniRule"/>
</dbReference>
<keyword evidence="5 10" id="KW-0067">ATP-binding</keyword>